<accession>A0A7G5GT56</accession>
<dbReference type="InterPro" id="IPR041055">
    <property type="entry name" value="Kinase-PolyVal"/>
</dbReference>
<evidence type="ECO:0000313" key="1">
    <source>
        <dbReference type="EMBL" id="QMW02048.1"/>
    </source>
</evidence>
<dbReference type="KEGG" id="sfol:H3H32_29605"/>
<dbReference type="Proteomes" id="UP000515369">
    <property type="component" value="Chromosome"/>
</dbReference>
<sequence>MPNSHADEESQRDRIERLPQSVEQSIDQENLRAALDVTRRIHRTNASLSPAIQAGHSEIWRLSEEIKLLEAEALYAWSITANCVWDADDFTNRWYDSGCIEGGENQVIHAGSLVYKRNNLAFHTSYLEYFERLTLHNWLFPGTLYRFEGMMVVVESGDEFPQLRPVVSQKALRAVRGATRDEVERLMNQLGFLRRYEDNYANADRTLFIEDLHDQNVLVDATGDLLVFDPVIYLTKPAL</sequence>
<dbReference type="RefSeq" id="WP_182459321.1">
    <property type="nucleotide sequence ID" value="NZ_CP059732.1"/>
</dbReference>
<evidence type="ECO:0000313" key="2">
    <source>
        <dbReference type="Proteomes" id="UP000515369"/>
    </source>
</evidence>
<dbReference type="Pfam" id="PF18762">
    <property type="entry name" value="Kinase-PolyVal"/>
    <property type="match status" value="1"/>
</dbReference>
<reference evidence="1 2" key="1">
    <citation type="submission" date="2020-07" db="EMBL/GenBank/DDBJ databases">
        <title>Spirosoma foliorum sp. nov., isolated from the leaves on the Nejang mountain Korea, Republic of.</title>
        <authorList>
            <person name="Ho H."/>
            <person name="Lee Y.-J."/>
            <person name="Nurcahyanto D.-A."/>
            <person name="Kim S.-G."/>
        </authorList>
    </citation>
    <scope>NUCLEOTIDE SEQUENCE [LARGE SCALE GENOMIC DNA]</scope>
    <source>
        <strain evidence="1 2">PL0136</strain>
    </source>
</reference>
<protein>
    <submittedName>
        <fullName evidence="1">Uncharacterized protein</fullName>
    </submittedName>
</protein>
<proteinExistence type="predicted"/>
<gene>
    <name evidence="1" type="ORF">H3H32_29605</name>
</gene>
<dbReference type="AlphaFoldDB" id="A0A7G5GT56"/>
<keyword evidence="2" id="KW-1185">Reference proteome</keyword>
<name>A0A7G5GT56_9BACT</name>
<dbReference type="EMBL" id="CP059732">
    <property type="protein sequence ID" value="QMW02048.1"/>
    <property type="molecule type" value="Genomic_DNA"/>
</dbReference>
<organism evidence="1 2">
    <name type="scientific">Spirosoma foliorum</name>
    <dbReference type="NCBI Taxonomy" id="2710596"/>
    <lineage>
        <taxon>Bacteria</taxon>
        <taxon>Pseudomonadati</taxon>
        <taxon>Bacteroidota</taxon>
        <taxon>Cytophagia</taxon>
        <taxon>Cytophagales</taxon>
        <taxon>Cytophagaceae</taxon>
        <taxon>Spirosoma</taxon>
    </lineage>
</organism>